<evidence type="ECO:0000313" key="5">
    <source>
        <dbReference type="Proteomes" id="UP000056090"/>
    </source>
</evidence>
<dbReference type="EMBL" id="CP008849">
    <property type="protein sequence ID" value="AIF97587.1"/>
    <property type="molecule type" value="Genomic_DNA"/>
</dbReference>
<organism evidence="4 5">
    <name type="scientific">Alteromonas australica</name>
    <dbReference type="NCBI Taxonomy" id="589873"/>
    <lineage>
        <taxon>Bacteria</taxon>
        <taxon>Pseudomonadati</taxon>
        <taxon>Pseudomonadota</taxon>
        <taxon>Gammaproteobacteria</taxon>
        <taxon>Alteromonadales</taxon>
        <taxon>Alteromonadaceae</taxon>
        <taxon>Alteromonas/Salinimonas group</taxon>
        <taxon>Alteromonas</taxon>
    </lineage>
</organism>
<dbReference type="GO" id="GO:1990281">
    <property type="term" value="C:efflux pump complex"/>
    <property type="evidence" value="ECO:0007669"/>
    <property type="project" value="TreeGrafter"/>
</dbReference>
<dbReference type="Gene3D" id="2.40.30.170">
    <property type="match status" value="1"/>
</dbReference>
<name>A0A075P2L1_9ALTE</name>
<dbReference type="Pfam" id="PF25876">
    <property type="entry name" value="HH_MFP_RND"/>
    <property type="match status" value="1"/>
</dbReference>
<evidence type="ECO:0000313" key="4">
    <source>
        <dbReference type="EMBL" id="AIF97587.1"/>
    </source>
</evidence>
<dbReference type="Gene3D" id="2.40.50.100">
    <property type="match status" value="1"/>
</dbReference>
<keyword evidence="5" id="KW-1185">Reference proteome</keyword>
<dbReference type="GeneID" id="78253742"/>
<dbReference type="NCBIfam" id="TIGR01730">
    <property type="entry name" value="RND_mfp"/>
    <property type="match status" value="1"/>
</dbReference>
<sequence length="381" mass="40740">MNSTSHYPIKGTLSLYSAIGLFALVLVMLMFAAGLNGAPQQASDAPATRVETDTLYIQEGFVTSVYVYGLVESPNASDLSFDSAGQVTAIFNEEGDWVEKGAVMATLDAERLRARQVELEASLARANADLALANMTLSRVKTLVDKKLISSQQLDEANASQASAQAQVEEINATLASLAVDSDKTRLLAPFSGTVSARYVDEGGVLAAGAPLFTLTSKQAYQIRLAVPADMLSIFALGEMVSVEFENGQLNGKVLQHLPIRNRQTRTIDVLVSVNADDGLRPGDMAKVRGEKRHAETGAWLPVGALSNGLRGLWRVFVVNPQTQTLEGRAVEVLYTNGERAFVRGAIRDQQQFVISGTHKLSPGQTVRVSSSSPITTGAGQ</sequence>
<dbReference type="InterPro" id="IPR006143">
    <property type="entry name" value="RND_pump_MFP"/>
</dbReference>
<evidence type="ECO:0000256" key="1">
    <source>
        <dbReference type="ARBA" id="ARBA00009477"/>
    </source>
</evidence>
<feature type="domain" description="Multidrug resistance protein MdtA-like alpha-helical hairpin" evidence="3">
    <location>
        <begin position="118"/>
        <end position="177"/>
    </location>
</feature>
<dbReference type="Proteomes" id="UP000056090">
    <property type="component" value="Chromosome"/>
</dbReference>
<dbReference type="InterPro" id="IPR058624">
    <property type="entry name" value="MdtA-like_HH"/>
</dbReference>
<dbReference type="AlphaFoldDB" id="A0A075P2L1"/>
<evidence type="ECO:0000259" key="3">
    <source>
        <dbReference type="Pfam" id="PF25876"/>
    </source>
</evidence>
<dbReference type="Gene3D" id="2.40.420.20">
    <property type="match status" value="1"/>
</dbReference>
<keyword evidence="2" id="KW-0472">Membrane</keyword>
<reference evidence="4 5" key="1">
    <citation type="submission" date="2014-06" db="EMBL/GenBank/DDBJ databases">
        <title>Genomes of Alteromonas australica, a world apart.</title>
        <authorList>
            <person name="Gonzaga A."/>
            <person name="Lopez-Perez M."/>
            <person name="Rodriguez-Valera F."/>
        </authorList>
    </citation>
    <scope>NUCLEOTIDE SEQUENCE [LARGE SCALE GENOMIC DNA]</scope>
    <source>
        <strain evidence="4 5">H 17</strain>
    </source>
</reference>
<dbReference type="SUPFAM" id="SSF111369">
    <property type="entry name" value="HlyD-like secretion proteins"/>
    <property type="match status" value="1"/>
</dbReference>
<dbReference type="PANTHER" id="PTHR30469:SF11">
    <property type="entry name" value="BLL4320 PROTEIN"/>
    <property type="match status" value="1"/>
</dbReference>
<dbReference type="KEGG" id="aal:EP13_02135"/>
<keyword evidence="2" id="KW-1133">Transmembrane helix</keyword>
<evidence type="ECO:0000256" key="2">
    <source>
        <dbReference type="SAM" id="Phobius"/>
    </source>
</evidence>
<accession>A0A075P2L1</accession>
<keyword evidence="2" id="KW-0812">Transmembrane</keyword>
<dbReference type="GO" id="GO:0015562">
    <property type="term" value="F:efflux transmembrane transporter activity"/>
    <property type="evidence" value="ECO:0007669"/>
    <property type="project" value="TreeGrafter"/>
</dbReference>
<dbReference type="RefSeq" id="WP_044055759.1">
    <property type="nucleotide sequence ID" value="NZ_CBCSKJ010000006.1"/>
</dbReference>
<protein>
    <submittedName>
        <fullName evidence="4">RND transporter</fullName>
    </submittedName>
</protein>
<proteinExistence type="inferred from homology"/>
<dbReference type="eggNOG" id="COG0845">
    <property type="taxonomic scope" value="Bacteria"/>
</dbReference>
<comment type="similarity">
    <text evidence="1">Belongs to the membrane fusion protein (MFP) (TC 8.A.1) family.</text>
</comment>
<gene>
    <name evidence="4" type="ORF">EP13_02135</name>
</gene>
<dbReference type="PANTHER" id="PTHR30469">
    <property type="entry name" value="MULTIDRUG RESISTANCE PROTEIN MDTA"/>
    <property type="match status" value="1"/>
</dbReference>
<feature type="transmembrane region" description="Helical" evidence="2">
    <location>
        <begin position="12"/>
        <end position="35"/>
    </location>
</feature>
<dbReference type="Gene3D" id="1.10.287.470">
    <property type="entry name" value="Helix hairpin bin"/>
    <property type="match status" value="1"/>
</dbReference>